<feature type="repeat" description="TPR" evidence="7">
    <location>
        <begin position="994"/>
        <end position="1027"/>
    </location>
</feature>
<dbReference type="GO" id="GO:0043657">
    <property type="term" value="C:host cell"/>
    <property type="evidence" value="ECO:0007669"/>
    <property type="project" value="UniProtKB-SubCell"/>
</dbReference>
<feature type="repeat" description="WD" evidence="6">
    <location>
        <begin position="795"/>
        <end position="836"/>
    </location>
</feature>
<feature type="repeat" description="WD" evidence="6">
    <location>
        <begin position="751"/>
        <end position="793"/>
    </location>
</feature>
<name>A0AAD9LGD8_9STRA</name>
<feature type="compositionally biased region" description="Low complexity" evidence="9">
    <location>
        <begin position="1163"/>
        <end position="1177"/>
    </location>
</feature>
<dbReference type="GO" id="GO:0005669">
    <property type="term" value="C:transcription factor TFIID complex"/>
    <property type="evidence" value="ECO:0007669"/>
    <property type="project" value="TreeGrafter"/>
</dbReference>
<evidence type="ECO:0000313" key="12">
    <source>
        <dbReference type="Proteomes" id="UP001259832"/>
    </source>
</evidence>
<dbReference type="PANTHER" id="PTHR19879">
    <property type="entry name" value="TRANSCRIPTION INITIATION FACTOR TFIID"/>
    <property type="match status" value="1"/>
</dbReference>
<feature type="repeat" description="WD" evidence="6">
    <location>
        <begin position="624"/>
        <end position="665"/>
    </location>
</feature>
<dbReference type="InterPro" id="IPR019734">
    <property type="entry name" value="TPR_rpt"/>
</dbReference>
<evidence type="ECO:0000256" key="4">
    <source>
        <dbReference type="ARBA" id="ARBA00022574"/>
    </source>
</evidence>
<sequence length="1566" mass="174535">MDSMVKLFCAIVGVRGSAFSVRVDESETVDELKKAIKEAKKNDLKDIDANELQLFLAKKGEAWLNMAGAAAVALDEYRHPQGFVWMDPTLWIKNDKYFGENFKPDQGQVHVLVVVPEQQSASIVLTKKRKLADISDSITPSSFAKCKGSGSWVKWLKKLNGQIECHRVERPDDETPIPVVLLNKTFASFEGNCKAIKISQNDCEFVRNLCHGLSTPYDSEGTFAQEARQLLTAYLLSDNPASTITPATVNGSVSDGSYCFGETLLLNLECKLQKGDGGGDPTMQNVAYYIKKLPRVIDRQFPCFLVDICGPFMSVFGIVNTSDEDAICEPLVMSFPLLFFDNEWLMVSLARMCASLKAAVQELTKSCSELSASRQNRAIGLRSTTLERLKFPYKDSAKRNGADVTFEYLEVVQRFVFKATHDGNNVIIKFAKRYGREVHEYCSSAGFAPKLLFYESLSNGWVFVVMEQLLLCPLRHADGEIVRDQLLKIKNTLKDKSFVHGDLREHNVMWDTSKNRVILIDFDWSGRDGVDTYPPFMNAEIAWPQGAVCGKPLRVDHDAYWIASIAARLTRRAHQTLSAHGKPISSLSFSPDDGFISTSSADCSVKIWKLTATNELETSPKTSLYGHDAGVSAACWSPDSRHLASASDDRTARLWDVETAKTLATLGATHRSLDAALTTPLSLLEGSSAALGLDEDEPNAGAVSADPPVESHKGFVSCVAFNPQGSLVATGSHDENVRLWDVRSGKTVAIIAAHQEPVVSVQFHPMDGSLLVTGGYDGLVRVWDVASRQCLRTIISEPAAPVGSASFTPNGRYVLSSTLDGTLRLWDYMRDICVRSYSGHVNRKFSMQCTFLEQQWNKQPVVACGSEDNRIFMWDVGTQEVASILPGHDHPVLALAAHPTRALMVSGSNRDVKMWGPSVRAMARTAREETHYPSNQLKSIEKQAEDKPEESLEEKEEETLEQQLEKLVLSVKKNDTDEEEEDASKDNTDVVKKASSAKELGNKFFSRGSYLDAIECYTTALKLCPTEEEYSYNRAVYFSNRAACLLRLGRTEESVDDCTQAVTLSPTYVKALLRRAEALEKLDKLEEALADYDAVLKIDPTVRTAVKGHERLQKIVHERQEKMKAEMMDKLKGFGNTILGKFGLSTDNFQMVQDPATGSYSINFQQNPGQQQPPQQNLSQELVDVAAQHASFAAQVHQAFQCPDTTEGSHLDIPEGESVSGAAPFDRSGTVTEGHFAWEPYESKTQDLIRKECSLREIKLHTRTNKADRIKCLRRYDDLVNQGEHTSEASTLATGSTRCTKHCVFRLINVLMSNDFVMRLIEVTGKNFDRQDLDDVQGSQKAQFWKDVETKFCSNDKDCNELIEDDVAFEGINPSIVVKHNAAKLEEIWAEVRSFFSIYEANFRMSGTHSRHFKKFVRRHADVLYLWYWLKLRPDALINVRGGLYVEDEFDTMAASETPTREVRSPYNSTPTGPGTNKKRAGSCTSHTKKPNKKTKSDSGSMEILLMMVGRIAAAREAEVVQAMELDHEAAARTRAENYKMLDGIRKRTSTIESEMSSAASPIKLR</sequence>
<feature type="coiled-coil region" evidence="8">
    <location>
        <begin position="1068"/>
        <end position="1095"/>
    </location>
</feature>
<dbReference type="InterPro" id="IPR019775">
    <property type="entry name" value="WD40_repeat_CS"/>
</dbReference>
<evidence type="ECO:0000256" key="7">
    <source>
        <dbReference type="PROSITE-ProRule" id="PRU00339"/>
    </source>
</evidence>
<protein>
    <submittedName>
        <fullName evidence="11">WD repeat-containing protein 5B</fullName>
    </submittedName>
</protein>
<keyword evidence="12" id="KW-1185">Reference proteome</keyword>
<keyword evidence="4 6" id="KW-0853">WD repeat</keyword>
<feature type="compositionally biased region" description="Basic residues" evidence="9">
    <location>
        <begin position="1477"/>
        <end position="1494"/>
    </location>
</feature>
<evidence type="ECO:0000259" key="10">
    <source>
        <dbReference type="Pfam" id="PF20147"/>
    </source>
</evidence>
<organism evidence="11 12">
    <name type="scientific">Phytophthora citrophthora</name>
    <dbReference type="NCBI Taxonomy" id="4793"/>
    <lineage>
        <taxon>Eukaryota</taxon>
        <taxon>Sar</taxon>
        <taxon>Stramenopiles</taxon>
        <taxon>Oomycota</taxon>
        <taxon>Peronosporomycetes</taxon>
        <taxon>Peronosporales</taxon>
        <taxon>Peronosporaceae</taxon>
        <taxon>Phytophthora</taxon>
    </lineage>
</organism>
<dbReference type="GO" id="GO:0006367">
    <property type="term" value="P:transcription initiation at RNA polymerase II promoter"/>
    <property type="evidence" value="ECO:0007669"/>
    <property type="project" value="TreeGrafter"/>
</dbReference>
<dbReference type="Pfam" id="PF20147">
    <property type="entry name" value="Crinkler"/>
    <property type="match status" value="1"/>
</dbReference>
<dbReference type="InterPro" id="IPR011990">
    <property type="entry name" value="TPR-like_helical_dom_sf"/>
</dbReference>
<dbReference type="SUPFAM" id="SSF50978">
    <property type="entry name" value="WD40 repeat-like"/>
    <property type="match status" value="1"/>
</dbReference>
<dbReference type="EMBL" id="JASMQC010000026">
    <property type="protein sequence ID" value="KAK1934329.1"/>
    <property type="molecule type" value="Genomic_DNA"/>
</dbReference>
<evidence type="ECO:0000256" key="6">
    <source>
        <dbReference type="PROSITE-ProRule" id="PRU00221"/>
    </source>
</evidence>
<evidence type="ECO:0000256" key="3">
    <source>
        <dbReference type="ARBA" id="ARBA00022525"/>
    </source>
</evidence>
<dbReference type="Gene3D" id="2.130.10.10">
    <property type="entry name" value="YVTN repeat-like/Quinoprotein amine dehydrogenase"/>
    <property type="match status" value="2"/>
</dbReference>
<evidence type="ECO:0000256" key="9">
    <source>
        <dbReference type="SAM" id="MobiDB-lite"/>
    </source>
</evidence>
<feature type="region of interest" description="Disordered" evidence="9">
    <location>
        <begin position="924"/>
        <end position="954"/>
    </location>
</feature>
<proteinExistence type="predicted"/>
<feature type="compositionally biased region" description="Polar residues" evidence="9">
    <location>
        <begin position="1466"/>
        <end position="1475"/>
    </location>
</feature>
<dbReference type="Gene3D" id="1.25.40.10">
    <property type="entry name" value="Tetratricopeptide repeat domain"/>
    <property type="match status" value="1"/>
</dbReference>
<reference evidence="11" key="1">
    <citation type="submission" date="2023-08" db="EMBL/GenBank/DDBJ databases">
        <title>Reference Genome Resource for the Citrus Pathogen Phytophthora citrophthora.</title>
        <authorList>
            <person name="Moller H."/>
            <person name="Coetzee B."/>
            <person name="Rose L.J."/>
            <person name="Van Niekerk J.M."/>
        </authorList>
    </citation>
    <scope>NUCLEOTIDE SEQUENCE</scope>
    <source>
        <strain evidence="11">STE-U-9442</strain>
    </source>
</reference>
<dbReference type="PANTHER" id="PTHR19879:SF1">
    <property type="entry name" value="CANNONBALL-RELATED"/>
    <property type="match status" value="1"/>
</dbReference>
<dbReference type="SUPFAM" id="SSF56112">
    <property type="entry name" value="Protein kinase-like (PK-like)"/>
    <property type="match status" value="1"/>
</dbReference>
<feature type="repeat" description="TPR" evidence="7">
    <location>
        <begin position="1069"/>
        <end position="1102"/>
    </location>
</feature>
<dbReference type="PROSITE" id="PS50005">
    <property type="entry name" value="TPR"/>
    <property type="match status" value="2"/>
</dbReference>
<dbReference type="FunFam" id="2.130.10.10:FF:003646">
    <property type="entry name" value="POC1 centriolar protein homolog"/>
    <property type="match status" value="1"/>
</dbReference>
<keyword evidence="8" id="KW-0175">Coiled coil</keyword>
<dbReference type="GO" id="GO:0005576">
    <property type="term" value="C:extracellular region"/>
    <property type="evidence" value="ECO:0007669"/>
    <property type="project" value="UniProtKB-SubCell"/>
</dbReference>
<evidence type="ECO:0000256" key="2">
    <source>
        <dbReference type="ARBA" id="ARBA00004613"/>
    </source>
</evidence>
<dbReference type="CDD" id="cd00200">
    <property type="entry name" value="WD40"/>
    <property type="match status" value="1"/>
</dbReference>
<evidence type="ECO:0000256" key="5">
    <source>
        <dbReference type="ARBA" id="ARBA00022737"/>
    </source>
</evidence>
<dbReference type="PRINTS" id="PR00320">
    <property type="entry name" value="GPROTEINBRPT"/>
</dbReference>
<dbReference type="Proteomes" id="UP001259832">
    <property type="component" value="Unassembled WGS sequence"/>
</dbReference>
<dbReference type="SMART" id="SM00320">
    <property type="entry name" value="WD40"/>
    <property type="match status" value="7"/>
</dbReference>
<dbReference type="PROSITE" id="PS00678">
    <property type="entry name" value="WD_REPEATS_1"/>
    <property type="match status" value="3"/>
</dbReference>
<feature type="region of interest" description="Disordered" evidence="9">
    <location>
        <begin position="1456"/>
        <end position="1500"/>
    </location>
</feature>
<dbReference type="InterPro" id="IPR001680">
    <property type="entry name" value="WD40_rpt"/>
</dbReference>
<feature type="region of interest" description="Disordered" evidence="9">
    <location>
        <begin position="1159"/>
        <end position="1178"/>
    </location>
</feature>
<gene>
    <name evidence="11" type="ORF">P3T76_011532</name>
</gene>
<dbReference type="Gene3D" id="1.10.510.10">
    <property type="entry name" value="Transferase(Phosphotransferase) domain 1"/>
    <property type="match status" value="1"/>
</dbReference>
<accession>A0AAD9LGD8</accession>
<evidence type="ECO:0000313" key="11">
    <source>
        <dbReference type="EMBL" id="KAK1934329.1"/>
    </source>
</evidence>
<comment type="subcellular location">
    <subcellularLocation>
        <location evidence="1">Host cell</location>
    </subcellularLocation>
    <subcellularLocation>
        <location evidence="2">Secreted</location>
    </subcellularLocation>
</comment>
<dbReference type="GO" id="GO:0016251">
    <property type="term" value="F:RNA polymerase II general transcription initiation factor activity"/>
    <property type="evidence" value="ECO:0007669"/>
    <property type="project" value="TreeGrafter"/>
</dbReference>
<keyword evidence="3" id="KW-0964">Secreted</keyword>
<dbReference type="InterPro" id="IPR020472">
    <property type="entry name" value="WD40_PAC1"/>
</dbReference>
<dbReference type="InterPro" id="IPR036322">
    <property type="entry name" value="WD40_repeat_dom_sf"/>
</dbReference>
<feature type="repeat" description="WD" evidence="6">
    <location>
        <begin position="885"/>
        <end position="915"/>
    </location>
</feature>
<dbReference type="SUPFAM" id="SSF48452">
    <property type="entry name" value="TPR-like"/>
    <property type="match status" value="1"/>
</dbReference>
<dbReference type="Pfam" id="PF13414">
    <property type="entry name" value="TPR_11"/>
    <property type="match status" value="1"/>
</dbReference>
<feature type="repeat" description="WD" evidence="6">
    <location>
        <begin position="577"/>
        <end position="618"/>
    </location>
</feature>
<evidence type="ECO:0000256" key="8">
    <source>
        <dbReference type="SAM" id="Coils"/>
    </source>
</evidence>
<keyword evidence="7" id="KW-0802">TPR repeat</keyword>
<dbReference type="InterPro" id="IPR045379">
    <property type="entry name" value="Crinkler_N"/>
</dbReference>
<keyword evidence="5" id="KW-0677">Repeat</keyword>
<comment type="caution">
    <text evidence="11">The sequence shown here is derived from an EMBL/GenBank/DDBJ whole genome shotgun (WGS) entry which is preliminary data.</text>
</comment>
<dbReference type="InterPro" id="IPR011009">
    <property type="entry name" value="Kinase-like_dom_sf"/>
</dbReference>
<feature type="domain" description="Crinkler effector protein N-terminal" evidence="10">
    <location>
        <begin position="5"/>
        <end position="114"/>
    </location>
</feature>
<feature type="compositionally biased region" description="Basic and acidic residues" evidence="9">
    <location>
        <begin position="939"/>
        <end position="950"/>
    </location>
</feature>
<dbReference type="PROSITE" id="PS50294">
    <property type="entry name" value="WD_REPEATS_REGION"/>
    <property type="match status" value="5"/>
</dbReference>
<feature type="repeat" description="WD" evidence="6">
    <location>
        <begin position="709"/>
        <end position="750"/>
    </location>
</feature>
<dbReference type="Pfam" id="PF13181">
    <property type="entry name" value="TPR_8"/>
    <property type="match status" value="1"/>
</dbReference>
<dbReference type="InterPro" id="IPR015943">
    <property type="entry name" value="WD40/YVTN_repeat-like_dom_sf"/>
</dbReference>
<evidence type="ECO:0000256" key="1">
    <source>
        <dbReference type="ARBA" id="ARBA00004340"/>
    </source>
</evidence>
<dbReference type="PROSITE" id="PS50082">
    <property type="entry name" value="WD_REPEATS_2"/>
    <property type="match status" value="6"/>
</dbReference>
<dbReference type="SMART" id="SM00028">
    <property type="entry name" value="TPR"/>
    <property type="match status" value="3"/>
</dbReference>
<dbReference type="Pfam" id="PF00400">
    <property type="entry name" value="WD40"/>
    <property type="match status" value="6"/>
</dbReference>